<accession>A0ABP8I5N8</accession>
<keyword evidence="2" id="KW-1185">Reference proteome</keyword>
<name>A0ABP8I5N8_9BACT</name>
<proteinExistence type="predicted"/>
<organism evidence="1 2">
    <name type="scientific">Hymenobacter saemangeumensis</name>
    <dbReference type="NCBI Taxonomy" id="1084522"/>
    <lineage>
        <taxon>Bacteria</taxon>
        <taxon>Pseudomonadati</taxon>
        <taxon>Bacteroidota</taxon>
        <taxon>Cytophagia</taxon>
        <taxon>Cytophagales</taxon>
        <taxon>Hymenobacteraceae</taxon>
        <taxon>Hymenobacter</taxon>
    </lineage>
</organism>
<dbReference type="EMBL" id="BAABGZ010000013">
    <property type="protein sequence ID" value="GAA4351602.1"/>
    <property type="molecule type" value="Genomic_DNA"/>
</dbReference>
<dbReference type="Proteomes" id="UP001501153">
    <property type="component" value="Unassembled WGS sequence"/>
</dbReference>
<reference evidence="2" key="1">
    <citation type="journal article" date="2019" name="Int. J. Syst. Evol. Microbiol.">
        <title>The Global Catalogue of Microorganisms (GCM) 10K type strain sequencing project: providing services to taxonomists for standard genome sequencing and annotation.</title>
        <authorList>
            <consortium name="The Broad Institute Genomics Platform"/>
            <consortium name="The Broad Institute Genome Sequencing Center for Infectious Disease"/>
            <person name="Wu L."/>
            <person name="Ma J."/>
        </authorList>
    </citation>
    <scope>NUCLEOTIDE SEQUENCE [LARGE SCALE GENOMIC DNA]</scope>
    <source>
        <strain evidence="2">JCM 17923</strain>
    </source>
</reference>
<sequence length="77" mass="8190">MPVAEGTAAVERGHPFEVVIGSVGVSQEKGGSEYQQVQHAGQESAEVNRDKLTSLIAAQMLAAKTLLILKEPFPESQ</sequence>
<evidence type="ECO:0000313" key="1">
    <source>
        <dbReference type="EMBL" id="GAA4351602.1"/>
    </source>
</evidence>
<protein>
    <recommendedName>
        <fullName evidence="3">CinA C-terminal domain-containing protein</fullName>
    </recommendedName>
</protein>
<evidence type="ECO:0008006" key="3">
    <source>
        <dbReference type="Google" id="ProtNLM"/>
    </source>
</evidence>
<comment type="caution">
    <text evidence="1">The sequence shown here is derived from an EMBL/GenBank/DDBJ whole genome shotgun (WGS) entry which is preliminary data.</text>
</comment>
<gene>
    <name evidence="1" type="ORF">GCM10023185_10390</name>
</gene>
<evidence type="ECO:0000313" key="2">
    <source>
        <dbReference type="Proteomes" id="UP001501153"/>
    </source>
</evidence>